<dbReference type="InterPro" id="IPR036097">
    <property type="entry name" value="HisK_dim/P_sf"/>
</dbReference>
<organism evidence="14 15">
    <name type="scientific">Aquabacter spiritensis</name>
    <dbReference type="NCBI Taxonomy" id="933073"/>
    <lineage>
        <taxon>Bacteria</taxon>
        <taxon>Pseudomonadati</taxon>
        <taxon>Pseudomonadota</taxon>
        <taxon>Alphaproteobacteria</taxon>
        <taxon>Hyphomicrobiales</taxon>
        <taxon>Xanthobacteraceae</taxon>
        <taxon>Aquabacter</taxon>
    </lineage>
</organism>
<dbReference type="RefSeq" id="WP_132028537.1">
    <property type="nucleotide sequence ID" value="NZ_SMAI01000001.1"/>
</dbReference>
<evidence type="ECO:0000256" key="8">
    <source>
        <dbReference type="ARBA" id="ARBA00022989"/>
    </source>
</evidence>
<keyword evidence="9" id="KW-0902">Two-component regulatory system</keyword>
<dbReference type="PRINTS" id="PR00344">
    <property type="entry name" value="BCTRLSENSOR"/>
</dbReference>
<dbReference type="Gene3D" id="3.30.565.10">
    <property type="entry name" value="Histidine kinase-like ATPase, C-terminal domain"/>
    <property type="match status" value="1"/>
</dbReference>
<dbReference type="InterPro" id="IPR036890">
    <property type="entry name" value="HATPase_C_sf"/>
</dbReference>
<dbReference type="EC" id="2.7.13.3" evidence="3"/>
<feature type="domain" description="Histidine kinase" evidence="12">
    <location>
        <begin position="255"/>
        <end position="461"/>
    </location>
</feature>
<keyword evidence="7 14" id="KW-0418">Kinase</keyword>
<evidence type="ECO:0000256" key="5">
    <source>
        <dbReference type="ARBA" id="ARBA00022679"/>
    </source>
</evidence>
<evidence type="ECO:0000256" key="2">
    <source>
        <dbReference type="ARBA" id="ARBA00004370"/>
    </source>
</evidence>
<dbReference type="PROSITE" id="PS50885">
    <property type="entry name" value="HAMP"/>
    <property type="match status" value="1"/>
</dbReference>
<accession>A0A4R3M462</accession>
<evidence type="ECO:0000256" key="4">
    <source>
        <dbReference type="ARBA" id="ARBA00022553"/>
    </source>
</evidence>
<dbReference type="InterPro" id="IPR004358">
    <property type="entry name" value="Sig_transdc_His_kin-like_C"/>
</dbReference>
<dbReference type="SUPFAM" id="SSF47384">
    <property type="entry name" value="Homodimeric domain of signal transducing histidine kinase"/>
    <property type="match status" value="1"/>
</dbReference>
<dbReference type="Gene3D" id="1.10.287.130">
    <property type="match status" value="1"/>
</dbReference>
<dbReference type="GO" id="GO:0005886">
    <property type="term" value="C:plasma membrane"/>
    <property type="evidence" value="ECO:0007669"/>
    <property type="project" value="TreeGrafter"/>
</dbReference>
<dbReference type="EMBL" id="SMAI01000001">
    <property type="protein sequence ID" value="TCT07606.1"/>
    <property type="molecule type" value="Genomic_DNA"/>
</dbReference>
<evidence type="ECO:0000259" key="13">
    <source>
        <dbReference type="PROSITE" id="PS50885"/>
    </source>
</evidence>
<feature type="domain" description="HAMP" evidence="13">
    <location>
        <begin position="196"/>
        <end position="247"/>
    </location>
</feature>
<evidence type="ECO:0000256" key="7">
    <source>
        <dbReference type="ARBA" id="ARBA00022777"/>
    </source>
</evidence>
<dbReference type="SMART" id="SM00387">
    <property type="entry name" value="HATPase_c"/>
    <property type="match status" value="1"/>
</dbReference>
<dbReference type="SUPFAM" id="SSF55874">
    <property type="entry name" value="ATPase domain of HSP90 chaperone/DNA topoisomerase II/histidine kinase"/>
    <property type="match status" value="1"/>
</dbReference>
<evidence type="ECO:0000256" key="10">
    <source>
        <dbReference type="ARBA" id="ARBA00023136"/>
    </source>
</evidence>
<feature type="transmembrane region" description="Helical" evidence="11">
    <location>
        <begin position="12"/>
        <end position="37"/>
    </location>
</feature>
<protein>
    <recommendedName>
        <fullName evidence="3">histidine kinase</fullName>
        <ecNumber evidence="3">2.7.13.3</ecNumber>
    </recommendedName>
</protein>
<dbReference type="InterPro" id="IPR005467">
    <property type="entry name" value="His_kinase_dom"/>
</dbReference>
<proteinExistence type="predicted"/>
<evidence type="ECO:0000256" key="11">
    <source>
        <dbReference type="SAM" id="Phobius"/>
    </source>
</evidence>
<evidence type="ECO:0000313" key="14">
    <source>
        <dbReference type="EMBL" id="TCT07606.1"/>
    </source>
</evidence>
<gene>
    <name evidence="14" type="ORF">EDC64_101125</name>
</gene>
<dbReference type="OrthoDB" id="9809567at2"/>
<keyword evidence="6 11" id="KW-0812">Transmembrane</keyword>
<comment type="catalytic activity">
    <reaction evidence="1">
        <text>ATP + protein L-histidine = ADP + protein N-phospho-L-histidine.</text>
        <dbReference type="EC" id="2.7.13.3"/>
    </reaction>
</comment>
<name>A0A4R3M462_9HYPH</name>
<dbReference type="PANTHER" id="PTHR45436:SF5">
    <property type="entry name" value="SENSOR HISTIDINE KINASE TRCS"/>
    <property type="match status" value="1"/>
</dbReference>
<dbReference type="AlphaFoldDB" id="A0A4R3M462"/>
<evidence type="ECO:0000256" key="9">
    <source>
        <dbReference type="ARBA" id="ARBA00023012"/>
    </source>
</evidence>
<dbReference type="PROSITE" id="PS50109">
    <property type="entry name" value="HIS_KIN"/>
    <property type="match status" value="1"/>
</dbReference>
<dbReference type="InterPro" id="IPR003594">
    <property type="entry name" value="HATPase_dom"/>
</dbReference>
<evidence type="ECO:0000256" key="3">
    <source>
        <dbReference type="ARBA" id="ARBA00012438"/>
    </source>
</evidence>
<dbReference type="Pfam" id="PF02518">
    <property type="entry name" value="HATPase_c"/>
    <property type="match status" value="1"/>
</dbReference>
<evidence type="ECO:0000256" key="1">
    <source>
        <dbReference type="ARBA" id="ARBA00000085"/>
    </source>
</evidence>
<dbReference type="InterPro" id="IPR003660">
    <property type="entry name" value="HAMP_dom"/>
</dbReference>
<dbReference type="GO" id="GO:0000155">
    <property type="term" value="F:phosphorelay sensor kinase activity"/>
    <property type="evidence" value="ECO:0007669"/>
    <property type="project" value="InterPro"/>
</dbReference>
<reference evidence="14 15" key="1">
    <citation type="submission" date="2019-03" db="EMBL/GenBank/DDBJ databases">
        <title>Genomic Encyclopedia of Type Strains, Phase IV (KMG-IV): sequencing the most valuable type-strain genomes for metagenomic binning, comparative biology and taxonomic classification.</title>
        <authorList>
            <person name="Goeker M."/>
        </authorList>
    </citation>
    <scope>NUCLEOTIDE SEQUENCE [LARGE SCALE GENOMIC DNA]</scope>
    <source>
        <strain evidence="14 15">DSM 9035</strain>
    </source>
</reference>
<dbReference type="InterPro" id="IPR050428">
    <property type="entry name" value="TCS_sensor_his_kinase"/>
</dbReference>
<evidence type="ECO:0000313" key="15">
    <source>
        <dbReference type="Proteomes" id="UP000294664"/>
    </source>
</evidence>
<evidence type="ECO:0000256" key="6">
    <source>
        <dbReference type="ARBA" id="ARBA00022692"/>
    </source>
</evidence>
<evidence type="ECO:0000259" key="12">
    <source>
        <dbReference type="PROSITE" id="PS50109"/>
    </source>
</evidence>
<dbReference type="Proteomes" id="UP000294664">
    <property type="component" value="Unassembled WGS sequence"/>
</dbReference>
<comment type="caution">
    <text evidence="14">The sequence shown here is derived from an EMBL/GenBank/DDBJ whole genome shotgun (WGS) entry which is preliminary data.</text>
</comment>
<keyword evidence="4" id="KW-0597">Phosphoprotein</keyword>
<keyword evidence="15" id="KW-1185">Reference proteome</keyword>
<feature type="transmembrane region" description="Helical" evidence="11">
    <location>
        <begin position="174"/>
        <end position="195"/>
    </location>
</feature>
<keyword evidence="5" id="KW-0808">Transferase</keyword>
<keyword evidence="8 11" id="KW-1133">Transmembrane helix</keyword>
<sequence>MRAQLGTGSLAFRLFLSGVVVTAAVLLVIGFVLSSLYRTGTERAFDRRLEIYLKTIVAEVAGNGPGAELPAPQALGEPLFLFPMSGWYWQVARTDPDTPRNRVSRSLVDTALPLLEASGLPDAGGIRQGYIIGPEGQRLRAVQRALDLGTDGRFVVTVAGDASEIDGEIASFNLALVGTFAVLGLAFLLIVLFQIRFGLRPLERLSRDLADVRSGKAETLDEDYPEEVGPLVREVNGLIEANREVVERARTHVGNLAHALKTPLSVLLNEAGTRDDPLAQRVRDQAGVMRDQVAHHLERARLAARVSMPVTVCDLHPLLLAMARTMEKMHRARDLAIDIRCPEDVQFRGERQDIEEMVGNLIDNACKWAHGQVEVEVFTAPPAQPFDRGFLRIVIDDDGPGLAPAKREEVGRRGRRLDESKPGSGLGLSIVQELATLYGGQLELGTAPIGGLRAELFLPAA</sequence>
<dbReference type="PANTHER" id="PTHR45436">
    <property type="entry name" value="SENSOR HISTIDINE KINASE YKOH"/>
    <property type="match status" value="1"/>
</dbReference>
<comment type="subcellular location">
    <subcellularLocation>
        <location evidence="2">Membrane</location>
    </subcellularLocation>
</comment>
<keyword evidence="10 11" id="KW-0472">Membrane</keyword>